<feature type="compositionally biased region" description="Low complexity" evidence="6">
    <location>
        <begin position="208"/>
        <end position="231"/>
    </location>
</feature>
<dbReference type="GO" id="GO:0000156">
    <property type="term" value="F:phosphorelay response regulator activity"/>
    <property type="evidence" value="ECO:0007669"/>
    <property type="project" value="InterPro"/>
</dbReference>
<evidence type="ECO:0000256" key="2">
    <source>
        <dbReference type="ARBA" id="ARBA00048267"/>
    </source>
</evidence>
<comment type="catalytic activity">
    <reaction evidence="2 3">
        <text>[protein]-L-glutamate 5-O-methyl ester + H2O = L-glutamyl-[protein] + methanol + H(+)</text>
        <dbReference type="Rhea" id="RHEA:23236"/>
        <dbReference type="Rhea" id="RHEA-COMP:10208"/>
        <dbReference type="Rhea" id="RHEA-COMP:10311"/>
        <dbReference type="ChEBI" id="CHEBI:15377"/>
        <dbReference type="ChEBI" id="CHEBI:15378"/>
        <dbReference type="ChEBI" id="CHEBI:17790"/>
        <dbReference type="ChEBI" id="CHEBI:29973"/>
        <dbReference type="ChEBI" id="CHEBI:82795"/>
        <dbReference type="EC" id="3.1.1.61"/>
    </reaction>
</comment>
<dbReference type="Gene3D" id="3.40.50.2300">
    <property type="match status" value="1"/>
</dbReference>
<name>A0A9D2KR39_9BACT</name>
<comment type="PTM">
    <text evidence="3">Phosphorylated by CheA. Phosphorylation of the N-terminal regulatory domain activates the methylesterase activity.</text>
</comment>
<dbReference type="InterPro" id="IPR001789">
    <property type="entry name" value="Sig_transdc_resp-reg_receiver"/>
</dbReference>
<evidence type="ECO:0000313" key="10">
    <source>
        <dbReference type="Proteomes" id="UP000823821"/>
    </source>
</evidence>
<dbReference type="SMART" id="SM00448">
    <property type="entry name" value="REC"/>
    <property type="match status" value="1"/>
</dbReference>
<evidence type="ECO:0000259" key="7">
    <source>
        <dbReference type="PROSITE" id="PS50110"/>
    </source>
</evidence>
<dbReference type="GO" id="GO:0008984">
    <property type="term" value="F:protein-glutamate methylesterase activity"/>
    <property type="evidence" value="ECO:0007669"/>
    <property type="project" value="UniProtKB-UniRule"/>
</dbReference>
<feature type="active site" evidence="3 4">
    <location>
        <position position="295"/>
    </location>
</feature>
<feature type="region of interest" description="Disordered" evidence="6">
    <location>
        <begin position="186"/>
        <end position="231"/>
    </location>
</feature>
<evidence type="ECO:0000256" key="4">
    <source>
        <dbReference type="PROSITE-ProRule" id="PRU00050"/>
    </source>
</evidence>
<dbReference type="CDD" id="cd17541">
    <property type="entry name" value="REC_CheB-like"/>
    <property type="match status" value="1"/>
</dbReference>
<proteinExistence type="inferred from homology"/>
<dbReference type="Pfam" id="PF01339">
    <property type="entry name" value="CheB_methylest"/>
    <property type="match status" value="1"/>
</dbReference>
<keyword evidence="3 4" id="KW-0145">Chemotaxis</keyword>
<protein>
    <recommendedName>
        <fullName evidence="3">Protein-glutamate methylesterase/protein-glutamine glutaminase</fullName>
        <ecNumber evidence="3">3.1.1.61</ecNumber>
        <ecNumber evidence="3">3.5.1.44</ecNumber>
    </recommendedName>
</protein>
<keyword evidence="3" id="KW-0963">Cytoplasm</keyword>
<dbReference type="PANTHER" id="PTHR42872">
    <property type="entry name" value="PROTEIN-GLUTAMATE METHYLESTERASE/PROTEIN-GLUTAMINE GLUTAMINASE"/>
    <property type="match status" value="1"/>
</dbReference>
<keyword evidence="1 3" id="KW-0378">Hydrolase</keyword>
<dbReference type="Proteomes" id="UP000823821">
    <property type="component" value="Unassembled WGS sequence"/>
</dbReference>
<dbReference type="InterPro" id="IPR008248">
    <property type="entry name" value="CheB-like"/>
</dbReference>
<accession>A0A9D2KR39</accession>
<reference evidence="9" key="2">
    <citation type="submission" date="2021-04" db="EMBL/GenBank/DDBJ databases">
        <authorList>
            <person name="Gilroy R."/>
        </authorList>
    </citation>
    <scope>NUCLEOTIDE SEQUENCE</scope>
    <source>
        <strain evidence="9">5032</strain>
    </source>
</reference>
<sequence length="449" mass="45772">MVRVLVVDDSTFMRSAIAALLEKDPEISVCGTAKDGQDCLAKAAQLQPDIITLDVEMPRMDGLTTLKELMRTNPLPVLMVSSLTAEGAETTLKALEYGALDFIAKVSGADQEDFGTELRHKVKSIARRKAFLRLRYTRTNLESGRSGVTGVAGLSAPATGVAGNAVAGAGMTRGVKTALSAGRSATVPLGGHAGGGATGNGQRPSTRPAAPVFPSAAASHAGGTGSASASPAFSSTAAAHAGGASSASASTIIHPCTGTHDIVVIGVSTGGPPVVQKILSSLPADFPACILVAQHMPASFTGPFAKRLDGVCRLKVTEAVNGDKIQNGRAYVCPGGKHIGIQMRGPLPEVLVTTEPTSALYKPSVNVLMETAGNGLGRRVLGVMLTGMGSDGCDGARVLKQRGGYLIAQNEASCVVYGMPKAVVDAGLADQILDVEDIAKAIMACVKGC</sequence>
<dbReference type="EMBL" id="DWZD01000040">
    <property type="protein sequence ID" value="HJA79184.1"/>
    <property type="molecule type" value="Genomic_DNA"/>
</dbReference>
<feature type="active site" evidence="3 4">
    <location>
        <position position="391"/>
    </location>
</feature>
<comment type="catalytic activity">
    <reaction evidence="3">
        <text>L-glutaminyl-[protein] + H2O = L-glutamyl-[protein] + NH4(+)</text>
        <dbReference type="Rhea" id="RHEA:16441"/>
        <dbReference type="Rhea" id="RHEA-COMP:10207"/>
        <dbReference type="Rhea" id="RHEA-COMP:10208"/>
        <dbReference type="ChEBI" id="CHEBI:15377"/>
        <dbReference type="ChEBI" id="CHEBI:28938"/>
        <dbReference type="ChEBI" id="CHEBI:29973"/>
        <dbReference type="ChEBI" id="CHEBI:30011"/>
        <dbReference type="EC" id="3.5.1.44"/>
    </reaction>
</comment>
<dbReference type="InterPro" id="IPR035909">
    <property type="entry name" value="CheB_C"/>
</dbReference>
<dbReference type="Gene3D" id="3.40.50.180">
    <property type="entry name" value="Methylesterase CheB, C-terminal domain"/>
    <property type="match status" value="1"/>
</dbReference>
<evidence type="ECO:0000313" key="9">
    <source>
        <dbReference type="EMBL" id="HJA79184.1"/>
    </source>
</evidence>
<feature type="domain" description="Response regulatory" evidence="7">
    <location>
        <begin position="3"/>
        <end position="120"/>
    </location>
</feature>
<dbReference type="EC" id="3.1.1.61" evidence="3"/>
<dbReference type="SUPFAM" id="SSF52738">
    <property type="entry name" value="Methylesterase CheB, C-terminal domain"/>
    <property type="match status" value="1"/>
</dbReference>
<dbReference type="CDD" id="cd16432">
    <property type="entry name" value="CheB_Rec"/>
    <property type="match status" value="1"/>
</dbReference>
<feature type="active site" evidence="3 4">
    <location>
        <position position="268"/>
    </location>
</feature>
<dbReference type="InterPro" id="IPR000673">
    <property type="entry name" value="Sig_transdc_resp-reg_Me-estase"/>
</dbReference>
<dbReference type="Pfam" id="PF00072">
    <property type="entry name" value="Response_reg"/>
    <property type="match status" value="1"/>
</dbReference>
<evidence type="ECO:0000256" key="6">
    <source>
        <dbReference type="SAM" id="MobiDB-lite"/>
    </source>
</evidence>
<evidence type="ECO:0000259" key="8">
    <source>
        <dbReference type="PROSITE" id="PS50122"/>
    </source>
</evidence>
<dbReference type="InterPro" id="IPR011006">
    <property type="entry name" value="CheY-like_superfamily"/>
</dbReference>
<dbReference type="AlphaFoldDB" id="A0A9D2KR39"/>
<evidence type="ECO:0000256" key="5">
    <source>
        <dbReference type="PROSITE-ProRule" id="PRU00169"/>
    </source>
</evidence>
<organism evidence="9 10">
    <name type="scientific">Candidatus Desulfovibrio intestinavium</name>
    <dbReference type="NCBI Taxonomy" id="2838534"/>
    <lineage>
        <taxon>Bacteria</taxon>
        <taxon>Pseudomonadati</taxon>
        <taxon>Thermodesulfobacteriota</taxon>
        <taxon>Desulfovibrionia</taxon>
        <taxon>Desulfovibrionales</taxon>
        <taxon>Desulfovibrionaceae</taxon>
        <taxon>Desulfovibrio</taxon>
    </lineage>
</organism>
<feature type="modified residue" description="4-aspartylphosphate" evidence="3 5">
    <location>
        <position position="54"/>
    </location>
</feature>
<dbReference type="HAMAP" id="MF_00099">
    <property type="entry name" value="CheB_chemtxs"/>
    <property type="match status" value="1"/>
</dbReference>
<comment type="subcellular location">
    <subcellularLocation>
        <location evidence="3">Cytoplasm</location>
    </subcellularLocation>
</comment>
<feature type="domain" description="CheB-type methylesterase" evidence="8">
    <location>
        <begin position="255"/>
        <end position="449"/>
    </location>
</feature>
<reference evidence="9" key="1">
    <citation type="journal article" date="2021" name="PeerJ">
        <title>Extensive microbial diversity within the chicken gut microbiome revealed by metagenomics and culture.</title>
        <authorList>
            <person name="Gilroy R."/>
            <person name="Ravi A."/>
            <person name="Getino M."/>
            <person name="Pursley I."/>
            <person name="Horton D.L."/>
            <person name="Alikhan N.F."/>
            <person name="Baker D."/>
            <person name="Gharbi K."/>
            <person name="Hall N."/>
            <person name="Watson M."/>
            <person name="Adriaenssens E.M."/>
            <person name="Foster-Nyarko E."/>
            <person name="Jarju S."/>
            <person name="Secka A."/>
            <person name="Antonio M."/>
            <person name="Oren A."/>
            <person name="Chaudhuri R.R."/>
            <person name="La Ragione R."/>
            <person name="Hildebrand F."/>
            <person name="Pallen M.J."/>
        </authorList>
    </citation>
    <scope>NUCLEOTIDE SEQUENCE</scope>
    <source>
        <strain evidence="9">5032</strain>
    </source>
</reference>
<evidence type="ECO:0000256" key="1">
    <source>
        <dbReference type="ARBA" id="ARBA00022801"/>
    </source>
</evidence>
<dbReference type="NCBIfam" id="NF001965">
    <property type="entry name" value="PRK00742.1"/>
    <property type="match status" value="1"/>
</dbReference>
<dbReference type="GO" id="GO:0050568">
    <property type="term" value="F:protein-glutamine glutaminase activity"/>
    <property type="evidence" value="ECO:0007669"/>
    <property type="project" value="UniProtKB-UniRule"/>
</dbReference>
<comment type="domain">
    <text evidence="3">Contains a C-terminal catalytic domain, and an N-terminal region which modulates catalytic activity.</text>
</comment>
<dbReference type="EC" id="3.5.1.44" evidence="3"/>
<evidence type="ECO:0000256" key="3">
    <source>
        <dbReference type="HAMAP-Rule" id="MF_00099"/>
    </source>
</evidence>
<gene>
    <name evidence="3" type="primary">cheB</name>
    <name evidence="9" type="ORF">H9784_06415</name>
</gene>
<dbReference type="PROSITE" id="PS50110">
    <property type="entry name" value="RESPONSE_REGULATORY"/>
    <property type="match status" value="1"/>
</dbReference>
<dbReference type="SUPFAM" id="SSF52172">
    <property type="entry name" value="CheY-like"/>
    <property type="match status" value="1"/>
</dbReference>
<comment type="similarity">
    <text evidence="3">Belongs to the CheB family.</text>
</comment>
<dbReference type="PROSITE" id="PS50122">
    <property type="entry name" value="CHEB"/>
    <property type="match status" value="1"/>
</dbReference>
<dbReference type="GO" id="GO:0005737">
    <property type="term" value="C:cytoplasm"/>
    <property type="evidence" value="ECO:0007669"/>
    <property type="project" value="UniProtKB-SubCell"/>
</dbReference>
<comment type="caution">
    <text evidence="9">The sequence shown here is derived from an EMBL/GenBank/DDBJ whole genome shotgun (WGS) entry which is preliminary data.</text>
</comment>
<keyword evidence="3 5" id="KW-0597">Phosphoprotein</keyword>
<comment type="function">
    <text evidence="3">Involved in chemotaxis. Part of a chemotaxis signal transduction system that modulates chemotaxis in response to various stimuli. Catalyzes the demethylation of specific methylglutamate residues introduced into the chemoreceptors (methyl-accepting chemotaxis proteins or MCP) by CheR. Also mediates the irreversible deamidation of specific glutamine residues to glutamic acid.</text>
</comment>
<dbReference type="PANTHER" id="PTHR42872:SF3">
    <property type="entry name" value="PROTEIN-GLUTAMATE METHYLESTERASE_PROTEIN-GLUTAMINE GLUTAMINASE 1"/>
    <property type="match status" value="1"/>
</dbReference>
<dbReference type="GO" id="GO:0006935">
    <property type="term" value="P:chemotaxis"/>
    <property type="evidence" value="ECO:0007669"/>
    <property type="project" value="UniProtKB-UniRule"/>
</dbReference>